<accession>A0AAX6QQC4</accession>
<reference evidence="3" key="1">
    <citation type="submission" date="2025-08" db="UniProtKB">
        <authorList>
            <consortium name="RefSeq"/>
        </authorList>
    </citation>
    <scope>IDENTIFICATION</scope>
</reference>
<keyword evidence="1" id="KW-0732">Signal</keyword>
<dbReference type="CTD" id="402573"/>
<dbReference type="AlphaFoldDB" id="A0AAX6QQC4"/>
<evidence type="ECO:0000313" key="3">
    <source>
        <dbReference type="RefSeq" id="XP_012925709.1"/>
    </source>
</evidence>
<dbReference type="InterPro" id="IPR031534">
    <property type="entry name" value="SPACDR"/>
</dbReference>
<feature type="chain" id="PRO_5043635144" evidence="1">
    <location>
        <begin position="17"/>
        <end position="240"/>
    </location>
</feature>
<protein>
    <submittedName>
        <fullName evidence="3">Uncharacterized protein C7orf61 homolog isoform X1</fullName>
    </submittedName>
</protein>
<sequence>MHVIMWFFKFVKQIWQKMTCWVVFCRCHIKQTIMKHTSSKKHALKEVEKTFLQLEGCKWAKSPGEAKFLGMEEAPKAAEPCVLTNPMSRTQSREQDPDEGHSLLQVPWTAVWSASMIMFSALQSSWQMCRWKMLRIPKNQVCPDLATTDNRHCWFCVLRRVKSSVSSASISPQVRTSSPLDTPEAELLREVYLVLWAIRKQLRHLAHRQERRRRHHHIRANSSALAEPVLELKQDARSPL</sequence>
<feature type="signal peptide" evidence="1">
    <location>
        <begin position="1"/>
        <end position="16"/>
    </location>
</feature>
<dbReference type="RefSeq" id="XP_012925709.1">
    <property type="nucleotide sequence ID" value="XM_013070255.2"/>
</dbReference>
<dbReference type="Pfam" id="PF15775">
    <property type="entry name" value="DUF4703"/>
    <property type="match status" value="2"/>
</dbReference>
<evidence type="ECO:0000256" key="1">
    <source>
        <dbReference type="SAM" id="SignalP"/>
    </source>
</evidence>
<name>A0AAX6QQC4_HETGA</name>
<dbReference type="PANTHER" id="PTHR39221">
    <property type="entry name" value="CHROMOSOME 7 OPEN READING FRAME 61"/>
    <property type="match status" value="1"/>
</dbReference>
<keyword evidence="2" id="KW-1185">Reference proteome</keyword>
<dbReference type="PANTHER" id="PTHR39221:SF1">
    <property type="entry name" value="SPERM ACROSOME DEVELOPMENTAL REGULATOR"/>
    <property type="match status" value="1"/>
</dbReference>
<proteinExistence type="predicted"/>
<dbReference type="GeneID" id="101726700"/>
<dbReference type="Proteomes" id="UP000694906">
    <property type="component" value="Unplaced"/>
</dbReference>
<gene>
    <name evidence="3" type="primary">CUNH7orf61</name>
</gene>
<organism evidence="2 3">
    <name type="scientific">Heterocephalus glaber</name>
    <name type="common">Naked mole rat</name>
    <dbReference type="NCBI Taxonomy" id="10181"/>
    <lineage>
        <taxon>Eukaryota</taxon>
        <taxon>Metazoa</taxon>
        <taxon>Chordata</taxon>
        <taxon>Craniata</taxon>
        <taxon>Vertebrata</taxon>
        <taxon>Euteleostomi</taxon>
        <taxon>Mammalia</taxon>
        <taxon>Eutheria</taxon>
        <taxon>Euarchontoglires</taxon>
        <taxon>Glires</taxon>
        <taxon>Rodentia</taxon>
        <taxon>Hystricomorpha</taxon>
        <taxon>Bathyergidae</taxon>
        <taxon>Heterocephalus</taxon>
    </lineage>
</organism>
<evidence type="ECO:0000313" key="2">
    <source>
        <dbReference type="Proteomes" id="UP000694906"/>
    </source>
</evidence>